<dbReference type="PANTHER" id="PTHR43194">
    <property type="entry name" value="HYDROLASE ALPHA/BETA FOLD FAMILY"/>
    <property type="match status" value="1"/>
</dbReference>
<keyword evidence="3" id="KW-1185">Reference proteome</keyword>
<organism evidence="2 3">
    <name type="scientific">Flavobacterium gyeonganense</name>
    <dbReference type="NCBI Taxonomy" id="1310418"/>
    <lineage>
        <taxon>Bacteria</taxon>
        <taxon>Pseudomonadati</taxon>
        <taxon>Bacteroidota</taxon>
        <taxon>Flavobacteriia</taxon>
        <taxon>Flavobacteriales</taxon>
        <taxon>Flavobacteriaceae</taxon>
        <taxon>Flavobacterium</taxon>
    </lineage>
</organism>
<dbReference type="Proteomes" id="UP001589562">
    <property type="component" value="Unassembled WGS sequence"/>
</dbReference>
<proteinExistence type="predicted"/>
<dbReference type="EMBL" id="JBHMFE010000014">
    <property type="protein sequence ID" value="MFB9108758.1"/>
    <property type="molecule type" value="Genomic_DNA"/>
</dbReference>
<protein>
    <submittedName>
        <fullName evidence="2">Alpha/beta hydrolase</fullName>
    </submittedName>
</protein>
<dbReference type="InterPro" id="IPR050228">
    <property type="entry name" value="Carboxylesterase_BioH"/>
</dbReference>
<dbReference type="RefSeq" id="WP_278008691.1">
    <property type="nucleotide sequence ID" value="NZ_CP121112.1"/>
</dbReference>
<name>A0ABV5HA25_9FLAO</name>
<evidence type="ECO:0000259" key="1">
    <source>
        <dbReference type="Pfam" id="PF12697"/>
    </source>
</evidence>
<comment type="caution">
    <text evidence="2">The sequence shown here is derived from an EMBL/GenBank/DDBJ whole genome shotgun (WGS) entry which is preliminary data.</text>
</comment>
<dbReference type="InterPro" id="IPR000073">
    <property type="entry name" value="AB_hydrolase_1"/>
</dbReference>
<dbReference type="PANTHER" id="PTHR43194:SF2">
    <property type="entry name" value="PEROXISOMAL MEMBRANE PROTEIN LPX1"/>
    <property type="match status" value="1"/>
</dbReference>
<dbReference type="Gene3D" id="3.40.50.1820">
    <property type="entry name" value="alpha/beta hydrolase"/>
    <property type="match status" value="1"/>
</dbReference>
<dbReference type="InterPro" id="IPR029058">
    <property type="entry name" value="AB_hydrolase_fold"/>
</dbReference>
<gene>
    <name evidence="2" type="ORF">ACFFVK_09225</name>
</gene>
<keyword evidence="2" id="KW-0378">Hydrolase</keyword>
<accession>A0ABV5HA25</accession>
<evidence type="ECO:0000313" key="2">
    <source>
        <dbReference type="EMBL" id="MFB9108758.1"/>
    </source>
</evidence>
<feature type="domain" description="AB hydrolase-1" evidence="1">
    <location>
        <begin position="7"/>
        <end position="247"/>
    </location>
</feature>
<reference evidence="2 3" key="1">
    <citation type="submission" date="2024-09" db="EMBL/GenBank/DDBJ databases">
        <authorList>
            <person name="Sun Q."/>
            <person name="Mori K."/>
        </authorList>
    </citation>
    <scope>NUCLEOTIDE SEQUENCE [LARGE SCALE GENOMIC DNA]</scope>
    <source>
        <strain evidence="2 3">CECT 8365</strain>
    </source>
</reference>
<evidence type="ECO:0000313" key="3">
    <source>
        <dbReference type="Proteomes" id="UP001589562"/>
    </source>
</evidence>
<dbReference type="SUPFAM" id="SSF53474">
    <property type="entry name" value="alpha/beta-Hydrolases"/>
    <property type="match status" value="1"/>
</dbReference>
<dbReference type="Pfam" id="PF12697">
    <property type="entry name" value="Abhydrolase_6"/>
    <property type="match status" value="1"/>
</dbReference>
<sequence>MAKSKTIVLIHGMFVNNNSWSEWETYFQQKGFNVYAPPISGHEGDPYRLRKTLHPELVETGFVDVVNKMARFIDRLPEKPLVIGHSMAGLAVQKLLDLGKADAAVSINGAPPKNVIPPFSTVKMVWPAVNFFSRRKYYLGNRDWYNRAFFNTLQKSEQNKAYDLIAVPESRKIGRETLLKSFANVDFKKPHQPILFIGGGKDNIFPPDLTKKIAGKYKDPHSTVDVKIFDEKSHFICGEKGWEEVADYILNWFSNLE</sequence>
<dbReference type="GO" id="GO:0016787">
    <property type="term" value="F:hydrolase activity"/>
    <property type="evidence" value="ECO:0007669"/>
    <property type="project" value="UniProtKB-KW"/>
</dbReference>